<sequence>IAEANDLIYNSMYQGKVIPAHVREFLLREALTTSDFPLLFGDVLDRQVLAAYKATEPVWKKFTKLTTNRDFRNADRYRFSGGDEVLARVGQKGEYLASNRTEARYRLAVLKYGRQFDISWEALINDDLDALKDTPARFARAAMRTEHSIVSTLYVHNVVLATAGRGNLSVNPLTIANLETGLEWFAAQTDVGGEPIANRAKFLVVPPALELTARAILTSATKMGLAGATTIAGAPDVWVPTTNVVANFGLELVIDPYITTIGVAAGEPLSAVGSWYLFSDPAELAALEAAHLRGHENPEIVMKASDKVTIGGGAVNSMAGDFATDNVFYRVRVVFGGVTEDWRAFYFGGHLD</sequence>
<organism evidence="1">
    <name type="scientific">marine sediment metagenome</name>
    <dbReference type="NCBI Taxonomy" id="412755"/>
    <lineage>
        <taxon>unclassified sequences</taxon>
        <taxon>metagenomes</taxon>
        <taxon>ecological metagenomes</taxon>
    </lineage>
</organism>
<comment type="caution">
    <text evidence="1">The sequence shown here is derived from an EMBL/GenBank/DDBJ whole genome shotgun (WGS) entry which is preliminary data.</text>
</comment>
<evidence type="ECO:0008006" key="2">
    <source>
        <dbReference type="Google" id="ProtNLM"/>
    </source>
</evidence>
<name>A0A0F9I6R0_9ZZZZ</name>
<proteinExistence type="predicted"/>
<dbReference type="Pfam" id="PF25209">
    <property type="entry name" value="Phage_capsid_4"/>
    <property type="match status" value="1"/>
</dbReference>
<gene>
    <name evidence="1" type="ORF">LCGC14_1616620</name>
</gene>
<accession>A0A0F9I6R0</accession>
<evidence type="ECO:0000313" key="1">
    <source>
        <dbReference type="EMBL" id="KKM23301.1"/>
    </source>
</evidence>
<protein>
    <recommendedName>
        <fullName evidence="2">Bacteriophage Mu GpT domain-containing protein</fullName>
    </recommendedName>
</protein>
<dbReference type="EMBL" id="LAZR01013152">
    <property type="protein sequence ID" value="KKM23301.1"/>
    <property type="molecule type" value="Genomic_DNA"/>
</dbReference>
<reference evidence="1" key="1">
    <citation type="journal article" date="2015" name="Nature">
        <title>Complex archaea that bridge the gap between prokaryotes and eukaryotes.</title>
        <authorList>
            <person name="Spang A."/>
            <person name="Saw J.H."/>
            <person name="Jorgensen S.L."/>
            <person name="Zaremba-Niedzwiedzka K."/>
            <person name="Martijn J."/>
            <person name="Lind A.E."/>
            <person name="van Eijk R."/>
            <person name="Schleper C."/>
            <person name="Guy L."/>
            <person name="Ettema T.J."/>
        </authorList>
    </citation>
    <scope>NUCLEOTIDE SEQUENCE</scope>
</reference>
<dbReference type="AlphaFoldDB" id="A0A0F9I6R0"/>
<feature type="non-terminal residue" evidence="1">
    <location>
        <position position="1"/>
    </location>
</feature>